<reference evidence="2 3" key="1">
    <citation type="journal article" date="2011" name="Arch. Virol.">
        <title>The complete genome sequence of a novel T4-like bacteriophage, IME08.</title>
        <authorList>
            <person name="Jiang H."/>
            <person name="Jiang X."/>
            <person name="Wang S."/>
            <person name="Li C."/>
            <person name="Chen B."/>
            <person name="An X."/>
            <person name="Mi Z."/>
            <person name="Chen J."/>
            <person name="Tong Y."/>
        </authorList>
    </citation>
    <scope>NUCLEOTIDE SEQUENCE [LARGE SCALE GENOMIC DNA]</scope>
</reference>
<keyword evidence="1" id="KW-0946">Virion</keyword>
<dbReference type="Proteomes" id="UP000201129">
    <property type="component" value="Segment"/>
</dbReference>
<dbReference type="GO" id="GO:0016779">
    <property type="term" value="F:nucleotidyltransferase activity"/>
    <property type="evidence" value="ECO:0007669"/>
    <property type="project" value="UniProtKB-KW"/>
</dbReference>
<dbReference type="RefSeq" id="YP_003734166.1">
    <property type="nucleotide sequence ID" value="NC_014260.1"/>
</dbReference>
<dbReference type="GO" id="GO:0106274">
    <property type="term" value="F:NAD+-protein-arginine ADP-ribosyltransferase activity"/>
    <property type="evidence" value="ECO:0007669"/>
    <property type="project" value="UniProtKB-UniRule"/>
</dbReference>
<dbReference type="SUPFAM" id="SSF56399">
    <property type="entry name" value="ADP-ribosylation"/>
    <property type="match status" value="1"/>
</dbReference>
<gene>
    <name evidence="2" type="primary">modA</name>
    <name evidence="1" type="synonym">modB</name>
</gene>
<organism evidence="2 3">
    <name type="scientific">Escherichia phage IME08</name>
    <dbReference type="NCBI Taxonomy" id="698728"/>
    <lineage>
        <taxon>Viruses</taxon>
        <taxon>Duplodnaviria</taxon>
        <taxon>Heunggongvirae</taxon>
        <taxon>Uroviricota</taxon>
        <taxon>Caudoviricetes</taxon>
        <taxon>Pantevenvirales</taxon>
        <taxon>Straboviridae</taxon>
        <taxon>Tevenvirinae</taxon>
        <taxon>Dhakavirus</taxon>
        <taxon>Dhakavirus ime08</taxon>
    </lineage>
</organism>
<feature type="binding site" evidence="1">
    <location>
        <position position="82"/>
    </location>
    <ligand>
        <name>NAD(+)</name>
        <dbReference type="ChEBI" id="CHEBI:57540"/>
    </ligand>
</feature>
<comment type="similarity">
    <text evidence="1">Belongs to the Tevenvirinae NAD--protein ADP-ribosyltransferase modA family.</text>
</comment>
<sequence length="213" mass="24809">MFLSTEENNMLYPSHKLAEFINNAKCDDFRENTQIEIDEVYSDLEQSTLWQCMENKPDTIQETLNKIIRKNLTSVVPDKLYRGISKKTMAYLESTMCVGAVIEFDRVMSFSKDFNVARNFASYNFYGTFNIFCINDAPFVYNYQEEIFKMLCAAPPEEFPGAFPESTRVANLQLINDEDEMMFPAGTTLRVDSIERNPKWNNYTIWNLSVLSY</sequence>
<name>D7RM29_9CAUD</name>
<feature type="active site" evidence="1">
    <location>
        <position position="180"/>
    </location>
</feature>
<dbReference type="OrthoDB" id="9263at10239"/>
<comment type="subcellular location">
    <subcellularLocation>
        <location evidence="1">Virion</location>
    </subcellularLocation>
    <text evidence="1">This protein is injected from the virion into the bacterial cell.</text>
</comment>
<accession>D7RM29</accession>
<dbReference type="Gene3D" id="3.90.176.10">
    <property type="entry name" value="Toxin ADP-ribosyltransferase, Chain A, domain 1"/>
    <property type="match status" value="1"/>
</dbReference>
<dbReference type="EC" id="2.4.2.31" evidence="1"/>
<comment type="function">
    <text evidence="1">ADP-ribosyltransferase that regulates transcription by ADP-ribosylation of host ribosomal protein S1. Additional identified targets include proteins involved in either translation or cellular metabolism such as elongation factor-Tu or trigger factor. Also reprograms the host's gene-expression system by RNAylating host ribosomal protein S1. ModB can attach NAD-capped RNAs to target proteins post-transcriptionally resulting in covalent RNA-protein conjugates.</text>
</comment>
<reference evidence="2 3" key="2">
    <citation type="journal article" date="2011" name="Virol. J.">
        <title>Sequence characteristics of T4-like bacteriophage IME08 benome termini revealed by high throughput sequencing.</title>
        <authorList>
            <person name="Jiang X."/>
            <person name="Jiang H."/>
            <person name="Li C."/>
            <person name="Wang S."/>
            <person name="Mi Z."/>
            <person name="An X."/>
            <person name="Chen J."/>
            <person name="Tong Y."/>
        </authorList>
    </citation>
    <scope>NUCLEOTIDE SEQUENCE [LARGE SCALE GENOMIC DNA]</scope>
</reference>
<keyword evidence="3" id="KW-1185">Reference proteome</keyword>
<dbReference type="GO" id="GO:0044423">
    <property type="term" value="C:virion component"/>
    <property type="evidence" value="ECO:0007669"/>
    <property type="project" value="UniProtKB-UniRule"/>
</dbReference>
<dbReference type="GeneID" id="9384366"/>
<protein>
    <recommendedName>
        <fullName evidence="1">NAD--protein ADP-ribosyltransferase modB</fullName>
        <ecNumber evidence="1">2.4.2.31</ecNumber>
    </recommendedName>
</protein>
<dbReference type="KEGG" id="vg:9384366"/>
<evidence type="ECO:0000256" key="1">
    <source>
        <dbReference type="HAMAP-Rule" id="MF_04142"/>
    </source>
</evidence>
<evidence type="ECO:0000313" key="3">
    <source>
        <dbReference type="Proteomes" id="UP000201129"/>
    </source>
</evidence>
<keyword evidence="1" id="KW-0808">Transferase</keyword>
<proteinExistence type="inferred from homology"/>
<keyword evidence="1" id="KW-0328">Glycosyltransferase</keyword>
<keyword evidence="1" id="KW-0548">Nucleotidyltransferase</keyword>
<dbReference type="HAMAP" id="MF_04142">
    <property type="entry name" value="MODB_T4"/>
    <property type="match status" value="1"/>
</dbReference>
<dbReference type="EMBL" id="HM071924">
    <property type="protein sequence ID" value="ADI55345.1"/>
    <property type="molecule type" value="Genomic_DNA"/>
</dbReference>
<dbReference type="InterPro" id="IPR043662">
    <property type="entry name" value="ModB-like"/>
</dbReference>
<evidence type="ECO:0000313" key="2">
    <source>
        <dbReference type="EMBL" id="ADI55345.1"/>
    </source>
</evidence>
<comment type="catalytic activity">
    <reaction evidence="1">
        <text>L-arginyl-[protein] + NAD(+) = N(omega)-(ADP-D-ribosyl)-L-arginyl-[protein] + nicotinamide + H(+)</text>
        <dbReference type="Rhea" id="RHEA:19149"/>
        <dbReference type="Rhea" id="RHEA-COMP:10532"/>
        <dbReference type="Rhea" id="RHEA-COMP:15087"/>
        <dbReference type="ChEBI" id="CHEBI:15378"/>
        <dbReference type="ChEBI" id="CHEBI:17154"/>
        <dbReference type="ChEBI" id="CHEBI:29965"/>
        <dbReference type="ChEBI" id="CHEBI:57540"/>
        <dbReference type="ChEBI" id="CHEBI:142554"/>
        <dbReference type="EC" id="2.4.2.31"/>
    </reaction>
</comment>